<evidence type="ECO:0000259" key="3">
    <source>
        <dbReference type="Pfam" id="PF22725"/>
    </source>
</evidence>
<dbReference type="SUPFAM" id="SSF51735">
    <property type="entry name" value="NAD(P)-binding Rossmann-fold domains"/>
    <property type="match status" value="1"/>
</dbReference>
<sequence>MKTKTINWGIIGVGDVCEIKSGPAYQKTEGFVLKAVMRRDFDKAKDFATRHGIEKYFSNADELIKSPDIDAIYIATPPDTHLEYALKVANAGKICCVEKPMAVSYQECQTMFSAFKERNLPLFVAYYRRNLPRFNQIKTWIDTYKIGDIRHIHWSLKKQTNHIDLTKTYNWRTDKHIALGGYFDDLASHGLDFFHYILGEFESVSGHSANQQNLYSAKDAISASWRHKNGVTGSAFWNFGSWEREDTVEIIGNKGSIKFSVFDDNPIQLINAKETISLTIAHPENIQLYHVQAMKDHLNGLETHPSTGKTGLHTAWIMDKILNRIS</sequence>
<proteinExistence type="predicted"/>
<evidence type="ECO:0000313" key="4">
    <source>
        <dbReference type="EMBL" id="MFH6767781.1"/>
    </source>
</evidence>
<dbReference type="InterPro" id="IPR050463">
    <property type="entry name" value="Gfo/Idh/MocA_oxidrdct_glycsds"/>
</dbReference>
<dbReference type="Proteomes" id="UP001610104">
    <property type="component" value="Unassembled WGS sequence"/>
</dbReference>
<protein>
    <submittedName>
        <fullName evidence="4">Gfo/Idh/MocA family oxidoreductase</fullName>
    </submittedName>
</protein>
<dbReference type="Pfam" id="PF01408">
    <property type="entry name" value="GFO_IDH_MocA"/>
    <property type="match status" value="1"/>
</dbReference>
<comment type="caution">
    <text evidence="4">The sequence shown here is derived from an EMBL/GenBank/DDBJ whole genome shotgun (WGS) entry which is preliminary data.</text>
</comment>
<evidence type="ECO:0000259" key="2">
    <source>
        <dbReference type="Pfam" id="PF01408"/>
    </source>
</evidence>
<organism evidence="4 5">
    <name type="scientific">Gaetbulibacter aquiaggeris</name>
    <dbReference type="NCBI Taxonomy" id="1735373"/>
    <lineage>
        <taxon>Bacteria</taxon>
        <taxon>Pseudomonadati</taxon>
        <taxon>Bacteroidota</taxon>
        <taxon>Flavobacteriia</taxon>
        <taxon>Flavobacteriales</taxon>
        <taxon>Flavobacteriaceae</taxon>
        <taxon>Gaetbulibacter</taxon>
    </lineage>
</organism>
<evidence type="ECO:0000256" key="1">
    <source>
        <dbReference type="ARBA" id="ARBA00023002"/>
    </source>
</evidence>
<keyword evidence="5" id="KW-1185">Reference proteome</keyword>
<dbReference type="RefSeq" id="WP_395437062.1">
    <property type="nucleotide sequence ID" value="NZ_JBAWKC010000001.1"/>
</dbReference>
<dbReference type="Gene3D" id="3.40.50.720">
    <property type="entry name" value="NAD(P)-binding Rossmann-like Domain"/>
    <property type="match status" value="1"/>
</dbReference>
<feature type="domain" description="Gfo/Idh/MocA-like oxidoreductase N-terminal" evidence="2">
    <location>
        <begin position="6"/>
        <end position="126"/>
    </location>
</feature>
<dbReference type="SUPFAM" id="SSF55347">
    <property type="entry name" value="Glyceraldehyde-3-phosphate dehydrogenase-like, C-terminal domain"/>
    <property type="match status" value="1"/>
</dbReference>
<dbReference type="Pfam" id="PF22725">
    <property type="entry name" value="GFO_IDH_MocA_C3"/>
    <property type="match status" value="1"/>
</dbReference>
<keyword evidence="1" id="KW-0560">Oxidoreductase</keyword>
<dbReference type="InterPro" id="IPR036291">
    <property type="entry name" value="NAD(P)-bd_dom_sf"/>
</dbReference>
<feature type="domain" description="GFO/IDH/MocA-like oxidoreductase" evidence="3">
    <location>
        <begin position="134"/>
        <end position="257"/>
    </location>
</feature>
<accession>A0ABW7MLT8</accession>
<dbReference type="InterPro" id="IPR000683">
    <property type="entry name" value="Gfo/Idh/MocA-like_OxRdtase_N"/>
</dbReference>
<dbReference type="PANTHER" id="PTHR43818">
    <property type="entry name" value="BCDNA.GH03377"/>
    <property type="match status" value="1"/>
</dbReference>
<dbReference type="EMBL" id="JBAWKC010000001">
    <property type="protein sequence ID" value="MFH6767781.1"/>
    <property type="molecule type" value="Genomic_DNA"/>
</dbReference>
<gene>
    <name evidence="4" type="ORF">V8G56_03450</name>
</gene>
<reference evidence="4 5" key="1">
    <citation type="submission" date="2024-02" db="EMBL/GenBank/DDBJ databases">
        <title>A Gaetbulibacter species isolated from tidal flats and genomic insights of their niches.</title>
        <authorList>
            <person name="Ye Y."/>
        </authorList>
    </citation>
    <scope>NUCLEOTIDE SEQUENCE [LARGE SCALE GENOMIC DNA]</scope>
    <source>
        <strain evidence="4 5">KEM-8</strain>
    </source>
</reference>
<dbReference type="InterPro" id="IPR055170">
    <property type="entry name" value="GFO_IDH_MocA-like_dom"/>
</dbReference>
<dbReference type="PANTHER" id="PTHR43818:SF11">
    <property type="entry name" value="BCDNA.GH03377"/>
    <property type="match status" value="1"/>
</dbReference>
<dbReference type="Gene3D" id="3.30.360.10">
    <property type="entry name" value="Dihydrodipicolinate Reductase, domain 2"/>
    <property type="match status" value="1"/>
</dbReference>
<evidence type="ECO:0000313" key="5">
    <source>
        <dbReference type="Proteomes" id="UP001610104"/>
    </source>
</evidence>
<name>A0ABW7MLT8_9FLAO</name>